<feature type="binding site" description="via carbamate group" evidence="15">
    <location>
        <position position="121"/>
    </location>
    <ligand>
        <name>Mg(2+)</name>
        <dbReference type="ChEBI" id="CHEBI:18420"/>
    </ligand>
</feature>
<evidence type="ECO:0000256" key="13">
    <source>
        <dbReference type="ARBA" id="ARBA00029437"/>
    </source>
</evidence>
<comment type="function">
    <text evidence="15">Functions in the biosynthesis of branched-chain amino acids. Catalyzes the dehydration of (2R,3R)-2,3-dihydroxy-3-methylpentanoate (2,3-dihydroxy-3-methylvalerate) into 2-oxo-3-methylpentanoate (2-oxo-3-methylvalerate) and of (2R)-2,3-dihydroxy-3-methylbutanoate (2,3-dihydroxyisovalerate) into 2-oxo-3-methylbutanoate (2-oxoisovalerate), the penultimate precursor to L-isoleucine and L-valine, respectively.</text>
</comment>
<organism evidence="18 19">
    <name type="scientific">Candidatus Dehalogenimonas loeffleri</name>
    <dbReference type="NCBI Taxonomy" id="3127115"/>
    <lineage>
        <taxon>Bacteria</taxon>
        <taxon>Bacillati</taxon>
        <taxon>Chloroflexota</taxon>
        <taxon>Dehalococcoidia</taxon>
        <taxon>Dehalococcoidales</taxon>
        <taxon>Dehalococcoidaceae</taxon>
        <taxon>Dehalogenimonas</taxon>
    </lineage>
</organism>
<evidence type="ECO:0000256" key="6">
    <source>
        <dbReference type="ARBA" id="ARBA00022842"/>
    </source>
</evidence>
<comment type="pathway">
    <text evidence="12 15">Amino-acid biosynthesis; L-valine biosynthesis; L-valine from pyruvate: step 3/4.</text>
</comment>
<evidence type="ECO:0000259" key="16">
    <source>
        <dbReference type="Pfam" id="PF00920"/>
    </source>
</evidence>
<evidence type="ECO:0000256" key="3">
    <source>
        <dbReference type="ARBA" id="ARBA00022605"/>
    </source>
</evidence>
<keyword evidence="5 15" id="KW-0479">Metal-binding</keyword>
<keyword evidence="19" id="KW-1185">Reference proteome</keyword>
<evidence type="ECO:0000256" key="15">
    <source>
        <dbReference type="HAMAP-Rule" id="MF_00012"/>
    </source>
</evidence>
<feature type="binding site" evidence="15">
    <location>
        <position position="120"/>
    </location>
    <ligand>
        <name>Mg(2+)</name>
        <dbReference type="ChEBI" id="CHEBI:18420"/>
    </ligand>
</feature>
<dbReference type="EMBL" id="CP146612">
    <property type="protein sequence ID" value="WWX25272.1"/>
    <property type="molecule type" value="Genomic_DNA"/>
</dbReference>
<dbReference type="NCBIfam" id="TIGR00110">
    <property type="entry name" value="ilvD"/>
    <property type="match status" value="1"/>
</dbReference>
<dbReference type="HAMAP" id="MF_00012">
    <property type="entry name" value="IlvD"/>
    <property type="match status" value="1"/>
</dbReference>
<comment type="subunit">
    <text evidence="15">Homodimer.</text>
</comment>
<evidence type="ECO:0000313" key="18">
    <source>
        <dbReference type="EMBL" id="WWX25272.1"/>
    </source>
</evidence>
<feature type="binding site" evidence="15">
    <location>
        <position position="78"/>
    </location>
    <ligand>
        <name>Mg(2+)</name>
        <dbReference type="ChEBI" id="CHEBI:18420"/>
    </ligand>
</feature>
<comment type="cofactor">
    <cofactor evidence="15">
        <name>[2Fe-2S] cluster</name>
        <dbReference type="ChEBI" id="CHEBI:190135"/>
    </cofactor>
    <text evidence="15">Binds 1 [2Fe-2S] cluster per subunit. This cluster acts as a Lewis acid cofactor.</text>
</comment>
<comment type="cofactor">
    <cofactor evidence="1 15">
        <name>Mg(2+)</name>
        <dbReference type="ChEBI" id="CHEBI:18420"/>
    </cofactor>
</comment>
<keyword evidence="4 15" id="KW-0001">2Fe-2S</keyword>
<dbReference type="InterPro" id="IPR037237">
    <property type="entry name" value="IlvD/EDD_N"/>
</dbReference>
<evidence type="ECO:0000256" key="2">
    <source>
        <dbReference type="ARBA" id="ARBA00006486"/>
    </source>
</evidence>
<dbReference type="PANTHER" id="PTHR43661:SF3">
    <property type="entry name" value="D-XYLONATE DEHYDRATASE YAGF-RELATED"/>
    <property type="match status" value="1"/>
</dbReference>
<keyword evidence="6 15" id="KW-0460">Magnesium</keyword>
<keyword evidence="7 15" id="KW-0408">Iron</keyword>
<evidence type="ECO:0000259" key="17">
    <source>
        <dbReference type="Pfam" id="PF24877"/>
    </source>
</evidence>
<keyword evidence="3 15" id="KW-0028">Amino-acid biosynthesis</keyword>
<dbReference type="Gene3D" id="3.50.30.80">
    <property type="entry name" value="IlvD/EDD C-terminal domain-like"/>
    <property type="match status" value="1"/>
</dbReference>
<keyword evidence="8 15" id="KW-0411">Iron-sulfur</keyword>
<evidence type="ECO:0000256" key="4">
    <source>
        <dbReference type="ARBA" id="ARBA00022714"/>
    </source>
</evidence>
<dbReference type="GO" id="GO:0004160">
    <property type="term" value="F:dihydroxy-acid dehydratase activity"/>
    <property type="evidence" value="ECO:0007669"/>
    <property type="project" value="UniProtKB-EC"/>
</dbReference>
<comment type="pathway">
    <text evidence="13 15">Amino-acid biosynthesis; L-isoleucine biosynthesis; L-isoleucine from 2-oxobutanoate: step 3/4.</text>
</comment>
<evidence type="ECO:0000256" key="10">
    <source>
        <dbReference type="ARBA" id="ARBA00023304"/>
    </source>
</evidence>
<comment type="catalytic activity">
    <reaction evidence="11">
        <text>(2R)-2,3-dihydroxy-3-methylbutanoate = 3-methyl-2-oxobutanoate + H2O</text>
        <dbReference type="Rhea" id="RHEA:24809"/>
        <dbReference type="ChEBI" id="CHEBI:11851"/>
        <dbReference type="ChEBI" id="CHEBI:15377"/>
        <dbReference type="ChEBI" id="CHEBI:49072"/>
        <dbReference type="EC" id="4.2.1.9"/>
    </reaction>
    <physiologicalReaction direction="left-to-right" evidence="11">
        <dbReference type="Rhea" id="RHEA:24810"/>
    </physiologicalReaction>
</comment>
<evidence type="ECO:0000256" key="9">
    <source>
        <dbReference type="ARBA" id="ARBA00023239"/>
    </source>
</evidence>
<dbReference type="InterPro" id="IPR042096">
    <property type="entry name" value="Dihydro-acid_dehy_C"/>
</dbReference>
<feature type="modified residue" description="N6-carboxylysine" evidence="15">
    <location>
        <position position="121"/>
    </location>
</feature>
<evidence type="ECO:0000256" key="5">
    <source>
        <dbReference type="ARBA" id="ARBA00022723"/>
    </source>
</evidence>
<feature type="binding site" evidence="15">
    <location>
        <position position="444"/>
    </location>
    <ligand>
        <name>Mg(2+)</name>
        <dbReference type="ChEBI" id="CHEBI:18420"/>
    </ligand>
</feature>
<feature type="active site" description="Proton acceptor" evidence="15">
    <location>
        <position position="470"/>
    </location>
</feature>
<comment type="similarity">
    <text evidence="2 15">Belongs to the IlvD/Edd family.</text>
</comment>
<evidence type="ECO:0000256" key="14">
    <source>
        <dbReference type="ARBA" id="ARBA00029490"/>
    </source>
</evidence>
<gene>
    <name evidence="15 18" type="primary">ilvD</name>
    <name evidence="18" type="ORF">V8247_08445</name>
</gene>
<keyword evidence="10 15" id="KW-0100">Branched-chain amino acid biosynthesis</keyword>
<dbReference type="Pfam" id="PF00920">
    <property type="entry name" value="ILVD_EDD_N"/>
    <property type="match status" value="1"/>
</dbReference>
<dbReference type="InterPro" id="IPR020558">
    <property type="entry name" value="DiOHA_6PGluconate_deHydtase_CS"/>
</dbReference>
<dbReference type="RefSeq" id="WP_338737412.1">
    <property type="nucleotide sequence ID" value="NZ_CP146612.1"/>
</dbReference>
<comment type="catalytic activity">
    <reaction evidence="15">
        <text>(2R,3R)-2,3-dihydroxy-3-methylpentanoate = (S)-3-methyl-2-oxopentanoate + H2O</text>
        <dbReference type="Rhea" id="RHEA:27694"/>
        <dbReference type="ChEBI" id="CHEBI:15377"/>
        <dbReference type="ChEBI" id="CHEBI:35146"/>
        <dbReference type="ChEBI" id="CHEBI:49258"/>
        <dbReference type="EC" id="4.2.1.9"/>
    </reaction>
</comment>
<dbReference type="SUPFAM" id="SSF143975">
    <property type="entry name" value="IlvD/EDD N-terminal domain-like"/>
    <property type="match status" value="1"/>
</dbReference>
<comment type="caution">
    <text evidence="15">Lacks conserved residue(s) required for the propagation of feature annotation.</text>
</comment>
<sequence>MNSDSIKTGVERAPHRALLRSLGVAPADFKKPFIGIVNSFTEIVPGHQHLRDIADAVKKGVTQAGGVPFEFNTIAVCDGLAMNHDGMKYSLASRELITDTVEVMARAHAFDGLVFIPNCDKVIPGMLMAAVRLNIPAVFVSGGPMLAGRLHKDGQVKAVDLSSVFEAVGGFVKGTVSAEELESVEAAACPGCGSCSGLFTANTMNCLTEVLGIGLPGNGTIPAVDSRRRALAQQAGETILRLIAEDLRPREIITKKAIDNAFVVDVALGGSSNSVLHLTAIAHEAGIEYPLSRINEISDKTPCLCRIRPAGDDHIEDLDAAGGIPAVMRELHGFLHLDTRSVFGGILGDVLKEAIPADGQVIRSLKNPVAATGGIAILFGNLAPEGAVVKRSAVAAEMMVHTGPACIFESEEAATDGIKSGKVKSGDIVIIRYEGPRGGPGMREMLTPTSMLSGMGLDKEVALITDGRFSGATRGAAIGHAAPEAALGGPLAALQEGDIVDINIPLHQLNVRLSDEEIKLRLSRLPVFQARVNSGYLKRYASRVSSASRGAVFTD</sequence>
<accession>A0ABZ2J2X3</accession>
<evidence type="ECO:0000256" key="12">
    <source>
        <dbReference type="ARBA" id="ARBA00029436"/>
    </source>
</evidence>
<feature type="domain" description="Dihydroxy-acid/6-phosphogluconate dehydratase N-terminal" evidence="16">
    <location>
        <begin position="31"/>
        <end position="348"/>
    </location>
</feature>
<dbReference type="PANTHER" id="PTHR43661">
    <property type="entry name" value="D-XYLONATE DEHYDRATASE"/>
    <property type="match status" value="1"/>
</dbReference>
<dbReference type="InterPro" id="IPR000581">
    <property type="entry name" value="ILV_EDD_N"/>
</dbReference>
<dbReference type="SUPFAM" id="SSF52016">
    <property type="entry name" value="LeuD/IlvD-like"/>
    <property type="match status" value="1"/>
</dbReference>
<dbReference type="PROSITE" id="PS00887">
    <property type="entry name" value="ILVD_EDD_2"/>
    <property type="match status" value="1"/>
</dbReference>
<dbReference type="InterPro" id="IPR056740">
    <property type="entry name" value="ILV_EDD_C"/>
</dbReference>
<dbReference type="Pfam" id="PF24877">
    <property type="entry name" value="ILV_EDD_C"/>
    <property type="match status" value="1"/>
</dbReference>
<evidence type="ECO:0000256" key="8">
    <source>
        <dbReference type="ARBA" id="ARBA00023014"/>
    </source>
</evidence>
<protein>
    <recommendedName>
        <fullName evidence="14 15">Dihydroxy-acid dehydratase</fullName>
        <shortName evidence="15">DAD</shortName>
        <ecNumber evidence="14 15">4.2.1.9</ecNumber>
    </recommendedName>
</protein>
<name>A0ABZ2J2X3_9CHLR</name>
<evidence type="ECO:0000313" key="19">
    <source>
        <dbReference type="Proteomes" id="UP001375370"/>
    </source>
</evidence>
<dbReference type="PROSITE" id="PS00886">
    <property type="entry name" value="ILVD_EDD_1"/>
    <property type="match status" value="1"/>
</dbReference>
<reference evidence="18 19" key="1">
    <citation type="submission" date="2024-03" db="EMBL/GenBank/DDBJ databases">
        <title>A Dehalogenimonas Isolated from Estuarine Sediments Dihaloeliminates Chlorinated Alkanes.</title>
        <authorList>
            <person name="Yang Y."/>
            <person name="Wang H."/>
        </authorList>
    </citation>
    <scope>NUCLEOTIDE SEQUENCE [LARGE SCALE GENOMIC DNA]</scope>
    <source>
        <strain evidence="18 19">W</strain>
    </source>
</reference>
<evidence type="ECO:0000256" key="7">
    <source>
        <dbReference type="ARBA" id="ARBA00023004"/>
    </source>
</evidence>
<evidence type="ECO:0000256" key="1">
    <source>
        <dbReference type="ARBA" id="ARBA00001946"/>
    </source>
</evidence>
<dbReference type="EC" id="4.2.1.9" evidence="14 15"/>
<feature type="domain" description="Dihydroxy-acid/6-phosphogluconate dehydratase C-terminal" evidence="17">
    <location>
        <begin position="360"/>
        <end position="551"/>
    </location>
</feature>
<keyword evidence="9 15" id="KW-0456">Lyase</keyword>
<evidence type="ECO:0000256" key="11">
    <source>
        <dbReference type="ARBA" id="ARBA00029304"/>
    </source>
</evidence>
<dbReference type="NCBIfam" id="NF002068">
    <property type="entry name" value="PRK00911.1"/>
    <property type="match status" value="1"/>
</dbReference>
<proteinExistence type="inferred from homology"/>
<dbReference type="InterPro" id="IPR004404">
    <property type="entry name" value="DihydroxyA_deHydtase"/>
</dbReference>
<dbReference type="Proteomes" id="UP001375370">
    <property type="component" value="Chromosome"/>
</dbReference>